<feature type="compositionally biased region" description="Basic and acidic residues" evidence="1">
    <location>
        <begin position="294"/>
        <end position="309"/>
    </location>
</feature>
<dbReference type="RefSeq" id="WP_071896785.1">
    <property type="nucleotide sequence ID" value="NZ_MPIN01000001.1"/>
</dbReference>
<accession>A0A1L9BKB3</accession>
<sequence>MRPRRKPLTWLLAVSGLCALPSVGSGCITSEAEAVSQRTSPSGLSVSDTEAFIDELSPYGQWLALPGVGLVWQPSPSVVGPDFVPYATGGQWVYSDEGWTFVSQWDWGWAPFHYGRWFLSSEYGWVWVPGTDWAPAWVDWRSGDGNIGWAPLPPPGLAVEPSWTFVSERDFIQPNVYVYRLPRERAQRAYHHASPIRDRGSRLGGHWNRGPDPSRVHEATGVSVPRTTLRPPRPGEAPQPPSGQVHRSSPPPSRSRGRLAPPVPRESSPSWWSGDREPAPSAPPDHAATPIGESPRRERRAEPPPEAPRHPATPIQETPRPWQREALPSAPPSHAATPITEPSQPEPLQPPPVVRPPPPTVAPATPPSPAEPPTHAATPIGAPPPPPPPPPPPAPAEPPKTHAATPVRK</sequence>
<proteinExistence type="predicted"/>
<dbReference type="PROSITE" id="PS51257">
    <property type="entry name" value="PROKAR_LIPOPROTEIN"/>
    <property type="match status" value="1"/>
</dbReference>
<name>A0A1L9BKB3_9BACT</name>
<dbReference type="EMBL" id="MPIN01000001">
    <property type="protein sequence ID" value="OJH42687.1"/>
    <property type="molecule type" value="Genomic_DNA"/>
</dbReference>
<comment type="caution">
    <text evidence="3">The sequence shown here is derived from an EMBL/GenBank/DDBJ whole genome shotgun (WGS) entry which is preliminary data.</text>
</comment>
<evidence type="ECO:0000256" key="1">
    <source>
        <dbReference type="SAM" id="MobiDB-lite"/>
    </source>
</evidence>
<keyword evidence="2" id="KW-0732">Signal</keyword>
<feature type="chain" id="PRO_5010187827" evidence="2">
    <location>
        <begin position="27"/>
        <end position="409"/>
    </location>
</feature>
<dbReference type="OrthoDB" id="5485224at2"/>
<dbReference type="STRING" id="83449.BON30_05770"/>
<evidence type="ECO:0000256" key="2">
    <source>
        <dbReference type="SAM" id="SignalP"/>
    </source>
</evidence>
<feature type="compositionally biased region" description="Pro residues" evidence="1">
    <location>
        <begin position="231"/>
        <end position="241"/>
    </location>
</feature>
<gene>
    <name evidence="3" type="ORF">BON30_05770</name>
</gene>
<evidence type="ECO:0000313" key="4">
    <source>
        <dbReference type="Proteomes" id="UP000182229"/>
    </source>
</evidence>
<dbReference type="Pfam" id="PF20245">
    <property type="entry name" value="DUF6600"/>
    <property type="match status" value="1"/>
</dbReference>
<feature type="signal peptide" evidence="2">
    <location>
        <begin position="1"/>
        <end position="26"/>
    </location>
</feature>
<organism evidence="3 4">
    <name type="scientific">Cystobacter ferrugineus</name>
    <dbReference type="NCBI Taxonomy" id="83449"/>
    <lineage>
        <taxon>Bacteria</taxon>
        <taxon>Pseudomonadati</taxon>
        <taxon>Myxococcota</taxon>
        <taxon>Myxococcia</taxon>
        <taxon>Myxococcales</taxon>
        <taxon>Cystobacterineae</taxon>
        <taxon>Archangiaceae</taxon>
        <taxon>Cystobacter</taxon>
    </lineage>
</organism>
<protein>
    <submittedName>
        <fullName evidence="3">Uncharacterized protein</fullName>
    </submittedName>
</protein>
<dbReference type="AlphaFoldDB" id="A0A1L9BKB3"/>
<reference evidence="4" key="1">
    <citation type="submission" date="2016-11" db="EMBL/GenBank/DDBJ databases">
        <authorList>
            <person name="Shukria A."/>
            <person name="Stevens D.C."/>
        </authorList>
    </citation>
    <scope>NUCLEOTIDE SEQUENCE [LARGE SCALE GENOMIC DNA]</scope>
    <source>
        <strain evidence="4">Cbfe23</strain>
    </source>
</reference>
<dbReference type="InterPro" id="IPR046535">
    <property type="entry name" value="DUF6600"/>
</dbReference>
<reference evidence="3 4" key="2">
    <citation type="submission" date="2016-12" db="EMBL/GenBank/DDBJ databases">
        <title>Draft Genome Sequence of Cystobacter ferrugineus Strain Cbfe23.</title>
        <authorList>
            <person name="Akbar S."/>
            <person name="Dowd S.E."/>
            <person name="Stevens D.C."/>
        </authorList>
    </citation>
    <scope>NUCLEOTIDE SEQUENCE [LARGE SCALE GENOMIC DNA]</scope>
    <source>
        <strain evidence="3 4">Cbfe23</strain>
    </source>
</reference>
<dbReference type="Proteomes" id="UP000182229">
    <property type="component" value="Unassembled WGS sequence"/>
</dbReference>
<keyword evidence="4" id="KW-1185">Reference proteome</keyword>
<dbReference type="PRINTS" id="PR01217">
    <property type="entry name" value="PRICHEXTENSN"/>
</dbReference>
<feature type="compositionally biased region" description="Pro residues" evidence="1">
    <location>
        <begin position="344"/>
        <end position="372"/>
    </location>
</feature>
<feature type="compositionally biased region" description="Pro residues" evidence="1">
    <location>
        <begin position="381"/>
        <end position="398"/>
    </location>
</feature>
<feature type="region of interest" description="Disordered" evidence="1">
    <location>
        <begin position="190"/>
        <end position="409"/>
    </location>
</feature>
<evidence type="ECO:0000313" key="3">
    <source>
        <dbReference type="EMBL" id="OJH42687.1"/>
    </source>
</evidence>